<evidence type="ECO:0000313" key="1">
    <source>
        <dbReference type="EMBL" id="WZH47198.1"/>
    </source>
</evidence>
<keyword evidence="2" id="KW-1185">Reference proteome</keyword>
<evidence type="ECO:0000313" key="2">
    <source>
        <dbReference type="Proteomes" id="UP001489902"/>
    </source>
</evidence>
<accession>A0ABZ2X5L1</accession>
<dbReference type="PANTHER" id="PTHR33112:SF1">
    <property type="entry name" value="HETEROKARYON INCOMPATIBILITY DOMAIN-CONTAINING PROTEIN"/>
    <property type="match status" value="1"/>
</dbReference>
<dbReference type="PANTHER" id="PTHR33112">
    <property type="entry name" value="DOMAIN PROTEIN, PUTATIVE-RELATED"/>
    <property type="match status" value="1"/>
</dbReference>
<dbReference type="Proteomes" id="UP001489902">
    <property type="component" value="Chromosome 5"/>
</dbReference>
<dbReference type="EMBL" id="CP151264">
    <property type="protein sequence ID" value="WZH47198.1"/>
    <property type="molecule type" value="Genomic_DNA"/>
</dbReference>
<gene>
    <name evidence="1" type="ORF">QYS62_008341</name>
</gene>
<organism evidence="1 2">
    <name type="scientific">Fusarium acuminatum</name>
    <dbReference type="NCBI Taxonomy" id="5515"/>
    <lineage>
        <taxon>Eukaryota</taxon>
        <taxon>Fungi</taxon>
        <taxon>Dikarya</taxon>
        <taxon>Ascomycota</taxon>
        <taxon>Pezizomycotina</taxon>
        <taxon>Sordariomycetes</taxon>
        <taxon>Hypocreomycetidae</taxon>
        <taxon>Hypocreales</taxon>
        <taxon>Nectriaceae</taxon>
        <taxon>Fusarium</taxon>
        <taxon>Fusarium tricinctum species complex</taxon>
    </lineage>
</organism>
<reference evidence="1 2" key="1">
    <citation type="submission" date="2024-04" db="EMBL/GenBank/DDBJ databases">
        <title>Complete genome sequence of Fusarium acuminatum.</title>
        <authorList>
            <person name="Lan B."/>
        </authorList>
    </citation>
    <scope>NUCLEOTIDE SEQUENCE [LARGE SCALE GENOMIC DNA]</scope>
    <source>
        <strain evidence="1">1A</strain>
    </source>
</reference>
<name>A0ABZ2X5L1_9HYPO</name>
<proteinExistence type="predicted"/>
<sequence>MSILHLLKSPNKRKEPRVTDLEPVALLGNDIGKHLMGFSERNLTYDRDTLNAFLGILNAFGRDERHFHLHGNPIYGDKYGLINAWYHVKPGARNVNFPSWSWTGWKGAITITSRDTPDYKLRFFPKAESRDGCSMSIDEYKTECITNPLLEMKPVIQLEGEMTKVSFELIKWGSEINTPNRTVTETAIQDGPWAILPLTTEITCYSFLYLDNEALTGICQFKLPVMVLEFGKMSRDHNVIMLVLKEKGDRFERVGMITLRGAVKSTNEASAKPTMHRDKSGRWMKRAPTTMSQGPIWQKELEKKTIVLQ</sequence>
<protein>
    <submittedName>
        <fullName evidence="1">Tol protein</fullName>
    </submittedName>
</protein>